<evidence type="ECO:0000313" key="2">
    <source>
        <dbReference type="EMBL" id="BES89027.1"/>
    </source>
</evidence>
<organism evidence="2 3">
    <name type="scientific">Nesidiocoris tenuis</name>
    <dbReference type="NCBI Taxonomy" id="355587"/>
    <lineage>
        <taxon>Eukaryota</taxon>
        <taxon>Metazoa</taxon>
        <taxon>Ecdysozoa</taxon>
        <taxon>Arthropoda</taxon>
        <taxon>Hexapoda</taxon>
        <taxon>Insecta</taxon>
        <taxon>Pterygota</taxon>
        <taxon>Neoptera</taxon>
        <taxon>Paraneoptera</taxon>
        <taxon>Hemiptera</taxon>
        <taxon>Heteroptera</taxon>
        <taxon>Panheteroptera</taxon>
        <taxon>Cimicomorpha</taxon>
        <taxon>Miridae</taxon>
        <taxon>Dicyphina</taxon>
        <taxon>Nesidiocoris</taxon>
    </lineage>
</organism>
<proteinExistence type="predicted"/>
<gene>
    <name evidence="2" type="ORF">NTJ_01834</name>
</gene>
<dbReference type="EMBL" id="AP028909">
    <property type="protein sequence ID" value="BES89027.1"/>
    <property type="molecule type" value="Genomic_DNA"/>
</dbReference>
<accession>A0ABN7ACR1</accession>
<sequence length="108" mass="12367">MKYNEAKRGEKYSLEKRDHTAGNLREDTNTYTTRDKTTHPCTPVLLSDILFEGGEKWKSDPGNRADDSSSRLRPIGLPRFCFQGSQDRKIVLLNKIVSPGFTIEEQYT</sequence>
<keyword evidence="3" id="KW-1185">Reference proteome</keyword>
<protein>
    <submittedName>
        <fullName evidence="2">Uncharacterized protein</fullName>
    </submittedName>
</protein>
<evidence type="ECO:0000256" key="1">
    <source>
        <dbReference type="SAM" id="MobiDB-lite"/>
    </source>
</evidence>
<name>A0ABN7ACR1_9HEMI</name>
<feature type="region of interest" description="Disordered" evidence="1">
    <location>
        <begin position="1"/>
        <end position="38"/>
    </location>
</feature>
<dbReference type="Proteomes" id="UP001307889">
    <property type="component" value="Chromosome 1"/>
</dbReference>
<reference evidence="2 3" key="1">
    <citation type="submission" date="2023-09" db="EMBL/GenBank/DDBJ databases">
        <title>Nesidiocoris tenuis whole genome shotgun sequence.</title>
        <authorList>
            <person name="Shibata T."/>
            <person name="Shimoda M."/>
            <person name="Kobayashi T."/>
            <person name="Uehara T."/>
        </authorList>
    </citation>
    <scope>NUCLEOTIDE SEQUENCE [LARGE SCALE GENOMIC DNA]</scope>
    <source>
        <strain evidence="2 3">Japan</strain>
    </source>
</reference>
<evidence type="ECO:0000313" key="3">
    <source>
        <dbReference type="Proteomes" id="UP001307889"/>
    </source>
</evidence>